<evidence type="ECO:0000256" key="3">
    <source>
        <dbReference type="ARBA" id="ARBA00023237"/>
    </source>
</evidence>
<proteinExistence type="inferred from homology"/>
<sequence length="837" mass="90937">MKCTRAIVGCVNIRSSGKPGIGSVSRGGEEIDMRSYIHGNRTLFAMSCLVTTFLTTLGPASRSMAATGTTIQQGSGHAGHTGSHTTAAKATAPAKPQSVVATATPEVIRVGHSRSARDGGGGMMRLETAPHSVQSVGKQYIDMKSPTNTALDLIKNLPSISVSTSDTSGIQGGSIISRSLTDADMGLLVDGAPAASATYLSEDVDSEDLEAVNVTPGSSAIDIPTTSAAAGVIDERTHTASHKFGGMMDFSYGTNNMSREFIRLESGDIGKTGIRSYFSFSNTHARSWMGAGINSRKHIDFGLQKDWQNGSFAKFFISWSYEDFTIDNYSNAAEFYRYKHTGQGFGRSADPSSNNYWGNNIDHWNQIFLTAPVHIVLPARFKFDITPYFNFGQGWDGSPGRQATVGTNTADTTYNNYTYGNGTAVAAGTNLTNYFLEDYAMEVGVTAKLGYDIDRHNHAYVGYWYQNQDYLTHFPVSAQMSNGFNPSPNNSAYQMYQNGQRMFPGNDAGFEVHSIFIGDSAKYLHDRLTIDAGFKYVMTNYWYKSFGTTGTLSGRYGENNTTPLPHLSIGYTFNNHHQIYVNAEGDFRQPAPSAIANSGIAGGMPKNQYSIKEELGYRYHDKYIMFDLSFFNYNITNRLLSTYIGGGQSGVVNGGNQTARGFDAMISSRPFHGFSPYASVEYLNARMDSNIAALAADGTTKSYFATAGRQAPQAPHVMANFGLTYQKYGFFGNATLHYTGSQSVTLAGDERIPGYVTDTLSLGYHFKPFMYAKSPTFRLNFTNLTGAIVRTGVRGIGTSGEQVRLMNGMMSSAKAANGASFYVEPRFSMTGTISTSF</sequence>
<comment type="subcellular location">
    <subcellularLocation>
        <location evidence="1 4">Cell outer membrane</location>
    </subcellularLocation>
</comment>
<dbReference type="Proteomes" id="UP000009044">
    <property type="component" value="Chromosome"/>
</dbReference>
<dbReference type="Gene3D" id="2.170.130.10">
    <property type="entry name" value="TonB-dependent receptor, plug domain"/>
    <property type="match status" value="1"/>
</dbReference>
<dbReference type="STRING" id="634177.GLX_05190"/>
<accession>G2I484</accession>
<gene>
    <name evidence="8" type="ordered locus">GLX_05190</name>
</gene>
<dbReference type="eggNOG" id="COG4772">
    <property type="taxonomic scope" value="Bacteria"/>
</dbReference>
<evidence type="ECO:0000313" key="8">
    <source>
        <dbReference type="EMBL" id="BAK82931.1"/>
    </source>
</evidence>
<dbReference type="HOGENOM" id="CLU_017621_0_0_5"/>
<dbReference type="GO" id="GO:0009279">
    <property type="term" value="C:cell outer membrane"/>
    <property type="evidence" value="ECO:0007669"/>
    <property type="project" value="UniProtKB-SubCell"/>
</dbReference>
<protein>
    <submittedName>
        <fullName evidence="8">TonB-dependent receptor</fullName>
    </submittedName>
</protein>
<feature type="domain" description="TonB-dependent receptor-like beta-barrel" evidence="6">
    <location>
        <begin position="319"/>
        <end position="784"/>
    </location>
</feature>
<comment type="similarity">
    <text evidence="4">Belongs to the TonB-dependent receptor family.</text>
</comment>
<dbReference type="PATRIC" id="fig|634177.7.peg.621"/>
<name>G2I484_KOMMN</name>
<reference evidence="9" key="1">
    <citation type="journal article" date="2011" name="J. Bacteriol.">
        <title>Complete genome sequence of NBRC 3288, a unique cellulose-nonproducing strain of Gluconacetobacter xylinus isolated from vinegar.</title>
        <authorList>
            <person name="Ogino H."/>
            <person name="Azuma Y."/>
            <person name="Hosoyama A."/>
            <person name="Nakazawa H."/>
            <person name="Matsutani M."/>
            <person name="Hasegawa A."/>
            <person name="Otsuyama K."/>
            <person name="Matsushita K."/>
            <person name="Fujita N."/>
            <person name="Shirai M."/>
        </authorList>
    </citation>
    <scope>NUCLEOTIDE SEQUENCE [LARGE SCALE GENOMIC DNA]</scope>
    <source>
        <strain evidence="9">NBRC 3288 / BCRC 11682 / LMG 1693</strain>
    </source>
</reference>
<dbReference type="KEGG" id="gxy:GLX_05190"/>
<evidence type="ECO:0000256" key="1">
    <source>
        <dbReference type="ARBA" id="ARBA00004442"/>
    </source>
</evidence>
<dbReference type="InterPro" id="IPR000531">
    <property type="entry name" value="Beta-barrel_TonB"/>
</dbReference>
<evidence type="ECO:0000259" key="7">
    <source>
        <dbReference type="Pfam" id="PF07715"/>
    </source>
</evidence>
<dbReference type="Pfam" id="PF07715">
    <property type="entry name" value="Plug"/>
    <property type="match status" value="1"/>
</dbReference>
<dbReference type="InterPro" id="IPR037066">
    <property type="entry name" value="Plug_dom_sf"/>
</dbReference>
<feature type="region of interest" description="Disordered" evidence="5">
    <location>
        <begin position="70"/>
        <end position="99"/>
    </location>
</feature>
<feature type="compositionally biased region" description="Low complexity" evidence="5">
    <location>
        <begin position="74"/>
        <end position="96"/>
    </location>
</feature>
<dbReference type="AlphaFoldDB" id="G2I484"/>
<evidence type="ECO:0000259" key="6">
    <source>
        <dbReference type="Pfam" id="PF00593"/>
    </source>
</evidence>
<organism evidence="8 9">
    <name type="scientific">Komagataeibacter medellinensis (strain NBRC 3288 / BCRC 11682 / LMG 1693 / Kondo 51)</name>
    <name type="common">Gluconacetobacter medellinensis</name>
    <dbReference type="NCBI Taxonomy" id="634177"/>
    <lineage>
        <taxon>Bacteria</taxon>
        <taxon>Pseudomonadati</taxon>
        <taxon>Pseudomonadota</taxon>
        <taxon>Alphaproteobacteria</taxon>
        <taxon>Acetobacterales</taxon>
        <taxon>Acetobacteraceae</taxon>
        <taxon>Komagataeibacter</taxon>
    </lineage>
</organism>
<keyword evidence="8" id="KW-0675">Receptor</keyword>
<dbReference type="SUPFAM" id="SSF56935">
    <property type="entry name" value="Porins"/>
    <property type="match status" value="1"/>
</dbReference>
<dbReference type="InterPro" id="IPR036942">
    <property type="entry name" value="Beta-barrel_TonB_sf"/>
</dbReference>
<evidence type="ECO:0000256" key="4">
    <source>
        <dbReference type="RuleBase" id="RU003357"/>
    </source>
</evidence>
<evidence type="ECO:0000256" key="5">
    <source>
        <dbReference type="SAM" id="MobiDB-lite"/>
    </source>
</evidence>
<keyword evidence="3" id="KW-0998">Cell outer membrane</keyword>
<feature type="domain" description="TonB-dependent receptor plug" evidence="7">
    <location>
        <begin position="126"/>
        <end position="230"/>
    </location>
</feature>
<dbReference type="Pfam" id="PF00593">
    <property type="entry name" value="TonB_dep_Rec_b-barrel"/>
    <property type="match status" value="1"/>
</dbReference>
<keyword evidence="4" id="KW-0798">TonB box</keyword>
<dbReference type="EMBL" id="AP012159">
    <property type="protein sequence ID" value="BAK82931.1"/>
    <property type="molecule type" value="Genomic_DNA"/>
</dbReference>
<keyword evidence="2 4" id="KW-0472">Membrane</keyword>
<dbReference type="Gene3D" id="2.40.170.20">
    <property type="entry name" value="TonB-dependent receptor, beta-barrel domain"/>
    <property type="match status" value="1"/>
</dbReference>
<evidence type="ECO:0000256" key="2">
    <source>
        <dbReference type="ARBA" id="ARBA00023136"/>
    </source>
</evidence>
<dbReference type="InterPro" id="IPR012910">
    <property type="entry name" value="Plug_dom"/>
</dbReference>
<evidence type="ECO:0000313" key="9">
    <source>
        <dbReference type="Proteomes" id="UP000009044"/>
    </source>
</evidence>